<dbReference type="Pfam" id="PF00356">
    <property type="entry name" value="LacI"/>
    <property type="match status" value="1"/>
</dbReference>
<accession>A0A1H3PW43</accession>
<proteinExistence type="predicted"/>
<feature type="domain" description="HTH lacI-type" evidence="4">
    <location>
        <begin position="7"/>
        <end position="46"/>
    </location>
</feature>
<dbReference type="InterPro" id="IPR000843">
    <property type="entry name" value="HTH_LacI"/>
</dbReference>
<evidence type="ECO:0000256" key="3">
    <source>
        <dbReference type="ARBA" id="ARBA00023163"/>
    </source>
</evidence>
<dbReference type="SMART" id="SM00354">
    <property type="entry name" value="HTH_LACI"/>
    <property type="match status" value="1"/>
</dbReference>
<dbReference type="OrthoDB" id="9805774at2"/>
<name>A0A1H3PW43_9RHOB</name>
<dbReference type="PANTHER" id="PTHR30146:SF152">
    <property type="entry name" value="TRANSCRIPTIONAL REGULATORY PROTEIN"/>
    <property type="match status" value="1"/>
</dbReference>
<dbReference type="InterPro" id="IPR010982">
    <property type="entry name" value="Lambda_DNA-bd_dom_sf"/>
</dbReference>
<sequence>MPHRFLIKDIALQAGLGPATVDRVLNGRGGVRRQTADRVRRAIAELEAQAAQLALSGRKMMIDLVVEAPQSFLDALDGALALELPLLGPPVVRARADLRARFNVEGIAAQLDRIGRRGSHGVILMAPDAEPVAAAVARLTGRGIPVVTLASDMPDSGRIAYVGLDNARAGRTAAWFMGRWLRGGAARVLVTLRNPRFRGEGERLEAFRAALPAYLPRATVDVLREDGDGPAFDAAVARAAARPIDALYSIGGGNRRLLAQVEARQARPLLIAHDLDPENHALTAEGRIDLLIYHDFRADLRAACQLFVAVMEKRPLPPLAGAALHLLAPPLA</sequence>
<evidence type="ECO:0000256" key="1">
    <source>
        <dbReference type="ARBA" id="ARBA00023015"/>
    </source>
</evidence>
<dbReference type="InterPro" id="IPR025997">
    <property type="entry name" value="SBP_2_dom"/>
</dbReference>
<dbReference type="GO" id="GO:0003700">
    <property type="term" value="F:DNA-binding transcription factor activity"/>
    <property type="evidence" value="ECO:0007669"/>
    <property type="project" value="TreeGrafter"/>
</dbReference>
<dbReference type="InterPro" id="IPR028082">
    <property type="entry name" value="Peripla_BP_I"/>
</dbReference>
<dbReference type="EMBL" id="FNPX01000005">
    <property type="protein sequence ID" value="SDZ05173.1"/>
    <property type="molecule type" value="Genomic_DNA"/>
</dbReference>
<dbReference type="PANTHER" id="PTHR30146">
    <property type="entry name" value="LACI-RELATED TRANSCRIPTIONAL REPRESSOR"/>
    <property type="match status" value="1"/>
</dbReference>
<keyword evidence="3" id="KW-0804">Transcription</keyword>
<dbReference type="Pfam" id="PF13407">
    <property type="entry name" value="Peripla_BP_4"/>
    <property type="match status" value="1"/>
</dbReference>
<dbReference type="RefSeq" id="WP_092644722.1">
    <property type="nucleotide sequence ID" value="NZ_FNPX01000005.1"/>
</dbReference>
<dbReference type="CDD" id="cd01392">
    <property type="entry name" value="HTH_LacI"/>
    <property type="match status" value="1"/>
</dbReference>
<dbReference type="AlphaFoldDB" id="A0A1H3PW43"/>
<evidence type="ECO:0000259" key="4">
    <source>
        <dbReference type="PROSITE" id="PS50932"/>
    </source>
</evidence>
<evidence type="ECO:0000256" key="2">
    <source>
        <dbReference type="ARBA" id="ARBA00023125"/>
    </source>
</evidence>
<dbReference type="SUPFAM" id="SSF47413">
    <property type="entry name" value="lambda repressor-like DNA-binding domains"/>
    <property type="match status" value="1"/>
</dbReference>
<dbReference type="STRING" id="1244108.SAMN05444004_105189"/>
<gene>
    <name evidence="5" type="ORF">SAMN05444004_105189</name>
</gene>
<dbReference type="Gene3D" id="1.10.260.40">
    <property type="entry name" value="lambda repressor-like DNA-binding domains"/>
    <property type="match status" value="1"/>
</dbReference>
<dbReference type="CDD" id="cd06307">
    <property type="entry name" value="PBP1_sugar_binding"/>
    <property type="match status" value="1"/>
</dbReference>
<dbReference type="Proteomes" id="UP000198914">
    <property type="component" value="Unassembled WGS sequence"/>
</dbReference>
<keyword evidence="2" id="KW-0238">DNA-binding</keyword>
<reference evidence="6" key="1">
    <citation type="submission" date="2016-10" db="EMBL/GenBank/DDBJ databases">
        <authorList>
            <person name="Varghese N."/>
            <person name="Submissions S."/>
        </authorList>
    </citation>
    <scope>NUCLEOTIDE SEQUENCE [LARGE SCALE GENOMIC DNA]</scope>
    <source>
        <strain evidence="6">DSM 100420</strain>
    </source>
</reference>
<dbReference type="PROSITE" id="PS50932">
    <property type="entry name" value="HTH_LACI_2"/>
    <property type="match status" value="1"/>
</dbReference>
<protein>
    <submittedName>
        <fullName evidence="5">Monosaccharide ABC transporter substrate-binding protein, CUT2 family</fullName>
    </submittedName>
</protein>
<evidence type="ECO:0000313" key="6">
    <source>
        <dbReference type="Proteomes" id="UP000198914"/>
    </source>
</evidence>
<organism evidence="5 6">
    <name type="scientific">Jannaschia faecimaris</name>
    <dbReference type="NCBI Taxonomy" id="1244108"/>
    <lineage>
        <taxon>Bacteria</taxon>
        <taxon>Pseudomonadati</taxon>
        <taxon>Pseudomonadota</taxon>
        <taxon>Alphaproteobacteria</taxon>
        <taxon>Rhodobacterales</taxon>
        <taxon>Roseobacteraceae</taxon>
        <taxon>Jannaschia</taxon>
    </lineage>
</organism>
<evidence type="ECO:0000313" key="5">
    <source>
        <dbReference type="EMBL" id="SDZ05173.1"/>
    </source>
</evidence>
<dbReference type="GO" id="GO:0000976">
    <property type="term" value="F:transcription cis-regulatory region binding"/>
    <property type="evidence" value="ECO:0007669"/>
    <property type="project" value="TreeGrafter"/>
</dbReference>
<dbReference type="SUPFAM" id="SSF53822">
    <property type="entry name" value="Periplasmic binding protein-like I"/>
    <property type="match status" value="1"/>
</dbReference>
<keyword evidence="1" id="KW-0805">Transcription regulation</keyword>
<dbReference type="Gene3D" id="3.40.50.2300">
    <property type="match status" value="2"/>
</dbReference>
<keyword evidence="6" id="KW-1185">Reference proteome</keyword>